<gene>
    <name evidence="1" type="ORF">JG688_00005700</name>
</gene>
<proteinExistence type="predicted"/>
<sequence>MVHYRCTSCCLRHLPHLCRSDVLVFFPAKLVVLHFYLVGKNEPELSSLWGHVRHRRGHARDSSAAVDHFLHPSKKIRIAIKLSDKQRFSVRSCVTHFKSSVFKCSGITATVFLHNCWATFIDFVDDQEDVESSFFTLWNSRHRE</sequence>
<evidence type="ECO:0000313" key="2">
    <source>
        <dbReference type="Proteomes" id="UP000709295"/>
    </source>
</evidence>
<dbReference type="Proteomes" id="UP000709295">
    <property type="component" value="Unassembled WGS sequence"/>
</dbReference>
<dbReference type="EMBL" id="JAENGY010000232">
    <property type="protein sequence ID" value="KAG6968625.1"/>
    <property type="molecule type" value="Genomic_DNA"/>
</dbReference>
<reference evidence="1" key="1">
    <citation type="submission" date="2021-01" db="EMBL/GenBank/DDBJ databases">
        <title>Phytophthora aleatoria, a newly-described species from Pinus radiata is distinct from Phytophthora cactorum isolates based on comparative genomics.</title>
        <authorList>
            <person name="Mcdougal R."/>
            <person name="Panda P."/>
            <person name="Williams N."/>
            <person name="Studholme D.J."/>
        </authorList>
    </citation>
    <scope>NUCLEOTIDE SEQUENCE</scope>
    <source>
        <strain evidence="1">NZFS 4037</strain>
    </source>
</reference>
<evidence type="ECO:0000313" key="1">
    <source>
        <dbReference type="EMBL" id="KAG6968625.1"/>
    </source>
</evidence>
<protein>
    <submittedName>
        <fullName evidence="1">Uncharacterized protein</fullName>
    </submittedName>
</protein>
<accession>A0A8J5J0G4</accession>
<name>A0A8J5J0G4_9STRA</name>
<keyword evidence="2" id="KW-1185">Reference proteome</keyword>
<dbReference type="AlphaFoldDB" id="A0A8J5J0G4"/>
<comment type="caution">
    <text evidence="1">The sequence shown here is derived from an EMBL/GenBank/DDBJ whole genome shotgun (WGS) entry which is preliminary data.</text>
</comment>
<organism evidence="1 2">
    <name type="scientific">Phytophthora aleatoria</name>
    <dbReference type="NCBI Taxonomy" id="2496075"/>
    <lineage>
        <taxon>Eukaryota</taxon>
        <taxon>Sar</taxon>
        <taxon>Stramenopiles</taxon>
        <taxon>Oomycota</taxon>
        <taxon>Peronosporomycetes</taxon>
        <taxon>Peronosporales</taxon>
        <taxon>Peronosporaceae</taxon>
        <taxon>Phytophthora</taxon>
    </lineage>
</organism>